<proteinExistence type="predicted"/>
<sequence length="242" mass="26775">MKMYLTFFDRLLYSGFMKNKIFLWEQSLVTFAVFGLIGGFLESYTFVLHGNVFCNAQTGNLVLLVINLIDGKAAVSLKYLFSILAYAAGILLSVVIPRKIKAISRSTFMTFLEILVLVGLAFIPSSASNYYARTIVAFLCAVQYNTFTHCHGAAISTTFCTNNLRQMTLHLYDGIKLKSKESAKKAGIYAYLIAFFVLGAAVGVFASENLGNYSVLVCAAPLLPLFAFMVAEDFKKTKQETE</sequence>
<organism evidence="2 3">
    <name type="scientific">Candidatus Borkfalkia ceftriaxoniphila</name>
    <dbReference type="NCBI Taxonomy" id="2508949"/>
    <lineage>
        <taxon>Bacteria</taxon>
        <taxon>Bacillati</taxon>
        <taxon>Bacillota</taxon>
        <taxon>Clostridia</taxon>
        <taxon>Christensenellales</taxon>
        <taxon>Christensenellaceae</taxon>
        <taxon>Candidatus Borkfalkia</taxon>
    </lineage>
</organism>
<dbReference type="InterPro" id="IPR010699">
    <property type="entry name" value="DUF1275"/>
</dbReference>
<keyword evidence="1" id="KW-0812">Transmembrane</keyword>
<name>A0A4Q2K5Z4_9FIRM</name>
<dbReference type="Pfam" id="PF06912">
    <property type="entry name" value="DUF1275"/>
    <property type="match status" value="1"/>
</dbReference>
<dbReference type="OrthoDB" id="7057004at2"/>
<feature type="transmembrane region" description="Helical" evidence="1">
    <location>
        <begin position="186"/>
        <end position="207"/>
    </location>
</feature>
<gene>
    <name evidence="2" type="ORF">ESZ91_09545</name>
</gene>
<feature type="transmembrane region" description="Helical" evidence="1">
    <location>
        <begin position="76"/>
        <end position="96"/>
    </location>
</feature>
<evidence type="ECO:0000313" key="2">
    <source>
        <dbReference type="EMBL" id="RXZ58288.1"/>
    </source>
</evidence>
<evidence type="ECO:0000313" key="3">
    <source>
        <dbReference type="Proteomes" id="UP000291269"/>
    </source>
</evidence>
<evidence type="ECO:0000256" key="1">
    <source>
        <dbReference type="SAM" id="Phobius"/>
    </source>
</evidence>
<dbReference type="EMBL" id="SDOZ01000003">
    <property type="protein sequence ID" value="RXZ58288.1"/>
    <property type="molecule type" value="Genomic_DNA"/>
</dbReference>
<accession>A0A4Q2K5Z4</accession>
<reference evidence="2 3" key="1">
    <citation type="journal article" date="2019" name="Gut">
        <title>Antibiotics-induced monodominance of a novel gut bacterial order.</title>
        <authorList>
            <person name="Hildebrand F."/>
            <person name="Moitinho-Silva L."/>
            <person name="Blasche S."/>
            <person name="Jahn M.T."/>
            <person name="Gossmann T.I."/>
            <person name="Heuerta-Cepas J."/>
            <person name="Hercog R."/>
            <person name="Luetge M."/>
            <person name="Bahram M."/>
            <person name="Pryszlak A."/>
            <person name="Alves R.J."/>
            <person name="Waszak S.M."/>
            <person name="Zhu A."/>
            <person name="Ye L."/>
            <person name="Costea P.I."/>
            <person name="Aalvink S."/>
            <person name="Belzer C."/>
            <person name="Forslund S.K."/>
            <person name="Sunagawa S."/>
            <person name="Hentschel U."/>
            <person name="Merten C."/>
            <person name="Patil K.R."/>
            <person name="Benes V."/>
            <person name="Bork P."/>
        </authorList>
    </citation>
    <scope>NUCLEOTIDE SEQUENCE [LARGE SCALE GENOMIC DNA]</scope>
    <source>
        <strain evidence="2 3">HDS1380</strain>
    </source>
</reference>
<keyword evidence="3" id="KW-1185">Reference proteome</keyword>
<feature type="transmembrane region" description="Helical" evidence="1">
    <location>
        <begin position="102"/>
        <end position="123"/>
    </location>
</feature>
<feature type="transmembrane region" description="Helical" evidence="1">
    <location>
        <begin position="213"/>
        <end position="231"/>
    </location>
</feature>
<dbReference type="Proteomes" id="UP000291269">
    <property type="component" value="Unassembled WGS sequence"/>
</dbReference>
<dbReference type="PANTHER" id="PTHR37314">
    <property type="entry name" value="SLR0142 PROTEIN"/>
    <property type="match status" value="1"/>
</dbReference>
<keyword evidence="1" id="KW-1133">Transmembrane helix</keyword>
<feature type="transmembrane region" description="Helical" evidence="1">
    <location>
        <begin position="21"/>
        <end position="41"/>
    </location>
</feature>
<protein>
    <submittedName>
        <fullName evidence="2">DUF1275 domain-containing protein</fullName>
    </submittedName>
</protein>
<keyword evidence="1" id="KW-0472">Membrane</keyword>
<comment type="caution">
    <text evidence="2">The sequence shown here is derived from an EMBL/GenBank/DDBJ whole genome shotgun (WGS) entry which is preliminary data.</text>
</comment>
<dbReference type="AlphaFoldDB" id="A0A4Q2K5Z4"/>
<dbReference type="PANTHER" id="PTHR37314:SF4">
    <property type="entry name" value="UPF0700 TRANSMEMBRANE PROTEIN YOAK"/>
    <property type="match status" value="1"/>
</dbReference>
<feature type="transmembrane region" description="Helical" evidence="1">
    <location>
        <begin position="47"/>
        <end position="69"/>
    </location>
</feature>